<evidence type="ECO:0000256" key="6">
    <source>
        <dbReference type="ARBA" id="ARBA00022917"/>
    </source>
</evidence>
<dbReference type="OMA" id="KFIEWQF"/>
<sequence>MLTQKPSKKRDDLLNIQAAAQARWSAEQIFEQDAKTDIPAGEKNKYLVTFPYPYMNGRLHLGHAFSLSKTEFAVGYERLKGKDCLWPFAFHCTGMPIKACADKLAYEIATFGNPPVFPADEPEADNADEADGADAVASSSMPGKAPKGKQRSKEKTKGTGKKYQWNIMQALGIPDEDIPAFADAQHWIDFFPPRCQLDMQAFGGKIDWRRSFYTTDVNPYYDAFIRWQFRLLKAQNRIEFGKRPCVFSPKDGQPCMDHDRSSGEGVKPQEYTLIKLKLLELPASGVLDALADKAIFLVAGTLRPETMYGQTNCWVGPDLEYGAFALDADASEVVICTDRCARNMSFQNSSPVFGEVNKLASLTGADLLGLPLEAPLASYERVYALPMMTIKPGKGTGIVTSVPSDAPDDFQALEDLKRKDALRAKFGITDEMVLPFEPVPIIDIPSIGNLAAPIMCKQLKIQSQHDRKKLDEAKEIVYKKGFYEGVFLVGDHAGSKVEDAKDAIRDALIADGKAFKYWEPEGVVVSRSGDECVVCLADQWYLNYGDPEWKALVAKNLSFLNTYHADTRAKFEATLDWLREWACSRSYGLGTRIPWDDEWLIESLSDSTIYMAYYTIAHMLQGDIGGSSPGSSGIPPEAVNDALFNYVFLGSNETSDLADGVDVAALDAMRAEFEYWYPVDLRVSGKDLVPNHLTFFMYNHASIFPQDKWPRAIRVNGHLNLNGDKMSKNTGNFLSLRDAIETYSADATRIVLADAGDGLDDANFEEAAANKAILRLTAFVALVEETLSGDFATRDADADASATPDIALFDSIFAAHIDRTIHATDAAFADALYREALLYGWHEFQSTRTAYCDRLGSAALPSKSLIMRYIEAQALLIAPFAPHTAEHVWGLLGNSESIMRASWPVASAPDQAILAADNFINTFLHKCHRHLDRLARKEGVTVSKGTIFVAREYPPWQVAILEALAPMYSPEASPDAKGLPSHFPTTAPSPRLLASSPPSPRSSRRRPCRLP</sequence>
<evidence type="ECO:0000313" key="16">
    <source>
        <dbReference type="Proteomes" id="UP000054408"/>
    </source>
</evidence>
<keyword evidence="6 10" id="KW-0648">Protein biosynthesis</keyword>
<feature type="compositionally biased region" description="Acidic residues" evidence="11">
    <location>
        <begin position="120"/>
        <end position="132"/>
    </location>
</feature>
<dbReference type="PANTHER" id="PTHR45794">
    <property type="entry name" value="LEUCYL-TRNA SYNTHETASE"/>
    <property type="match status" value="1"/>
</dbReference>
<keyword evidence="5 10" id="KW-0067">ATP-binding</keyword>
<evidence type="ECO:0000256" key="7">
    <source>
        <dbReference type="ARBA" id="ARBA00023146"/>
    </source>
</evidence>
<dbReference type="Pfam" id="PF08264">
    <property type="entry name" value="Anticodon_1"/>
    <property type="match status" value="1"/>
</dbReference>
<dbReference type="Pfam" id="PF09334">
    <property type="entry name" value="tRNA-synt_1g"/>
    <property type="match status" value="1"/>
</dbReference>
<dbReference type="InterPro" id="IPR015413">
    <property type="entry name" value="Methionyl/Leucyl_tRNA_Synth"/>
</dbReference>
<dbReference type="InterPro" id="IPR001412">
    <property type="entry name" value="aa-tRNA-synth_I_CS"/>
</dbReference>
<dbReference type="InterPro" id="IPR002300">
    <property type="entry name" value="aa-tRNA-synth_Ia"/>
</dbReference>
<feature type="domain" description="Methionyl/Valyl/Leucyl/Isoleucyl-tRNA synthetase anticodon-binding" evidence="13">
    <location>
        <begin position="815"/>
        <end position="908"/>
    </location>
</feature>
<reference evidence="15 16" key="1">
    <citation type="submission" date="2010-05" db="EMBL/GenBank/DDBJ databases">
        <title>The Genome Sequence of Thecamonas trahens ATCC 50062.</title>
        <authorList>
            <consortium name="The Broad Institute Genome Sequencing Platform"/>
            <person name="Russ C."/>
            <person name="Cuomo C."/>
            <person name="Shea T."/>
            <person name="Young S.K."/>
            <person name="Zeng Q."/>
            <person name="Koehrsen M."/>
            <person name="Haas B."/>
            <person name="Borodovsky M."/>
            <person name="Guigo R."/>
            <person name="Alvarado L."/>
            <person name="Berlin A."/>
            <person name="Bochicchio J."/>
            <person name="Borenstein D."/>
            <person name="Chapman S."/>
            <person name="Chen Z."/>
            <person name="Freedman E."/>
            <person name="Gellesch M."/>
            <person name="Goldberg J."/>
            <person name="Griggs A."/>
            <person name="Gujja S."/>
            <person name="Heilman E."/>
            <person name="Heiman D."/>
            <person name="Hepburn T."/>
            <person name="Howarth C."/>
            <person name="Jen D."/>
            <person name="Larson L."/>
            <person name="Mehta T."/>
            <person name="Park D."/>
            <person name="Pearson M."/>
            <person name="Roberts A."/>
            <person name="Saif S."/>
            <person name="Shenoy N."/>
            <person name="Sisk P."/>
            <person name="Stolte C."/>
            <person name="Sykes S."/>
            <person name="Thomson T."/>
            <person name="Walk T."/>
            <person name="White J."/>
            <person name="Yandava C."/>
            <person name="Burger G."/>
            <person name="Gray M.W."/>
            <person name="Holland P.W.H."/>
            <person name="King N."/>
            <person name="Lang F.B.F."/>
            <person name="Roger A.J."/>
            <person name="Ruiz-Trillo I."/>
            <person name="Lander E."/>
            <person name="Nusbaum C."/>
        </authorList>
    </citation>
    <scope>NUCLEOTIDE SEQUENCE [LARGE SCALE GENOMIC DNA]</scope>
    <source>
        <strain evidence="15 16">ATCC 50062</strain>
    </source>
</reference>
<dbReference type="STRING" id="461836.A0A0L0DDH6"/>
<dbReference type="NCBIfam" id="TIGR00395">
    <property type="entry name" value="leuS_arch"/>
    <property type="match status" value="1"/>
</dbReference>
<dbReference type="InterPro" id="IPR014729">
    <property type="entry name" value="Rossmann-like_a/b/a_fold"/>
</dbReference>
<feature type="compositionally biased region" description="Basic residues" evidence="11">
    <location>
        <begin position="1002"/>
        <end position="1011"/>
    </location>
</feature>
<dbReference type="GO" id="GO:0004823">
    <property type="term" value="F:leucine-tRNA ligase activity"/>
    <property type="evidence" value="ECO:0007669"/>
    <property type="project" value="UniProtKB-EC"/>
</dbReference>
<dbReference type="SUPFAM" id="SSF47323">
    <property type="entry name" value="Anticodon-binding domain of a subclass of class I aminoacyl-tRNA synthetases"/>
    <property type="match status" value="1"/>
</dbReference>
<evidence type="ECO:0000313" key="15">
    <source>
        <dbReference type="EMBL" id="KNC49373.1"/>
    </source>
</evidence>
<comment type="catalytic activity">
    <reaction evidence="9">
        <text>tRNA(Leu) + L-leucine + ATP = L-leucyl-tRNA(Leu) + AMP + diphosphate</text>
        <dbReference type="Rhea" id="RHEA:11688"/>
        <dbReference type="Rhea" id="RHEA-COMP:9613"/>
        <dbReference type="Rhea" id="RHEA-COMP:9622"/>
        <dbReference type="ChEBI" id="CHEBI:30616"/>
        <dbReference type="ChEBI" id="CHEBI:33019"/>
        <dbReference type="ChEBI" id="CHEBI:57427"/>
        <dbReference type="ChEBI" id="CHEBI:78442"/>
        <dbReference type="ChEBI" id="CHEBI:78494"/>
        <dbReference type="ChEBI" id="CHEBI:456215"/>
        <dbReference type="EC" id="6.1.1.4"/>
    </reaction>
</comment>
<dbReference type="Proteomes" id="UP000054408">
    <property type="component" value="Unassembled WGS sequence"/>
</dbReference>
<comment type="similarity">
    <text evidence="1 10">Belongs to the class-I aminoacyl-tRNA synthetase family.</text>
</comment>
<evidence type="ECO:0000256" key="11">
    <source>
        <dbReference type="SAM" id="MobiDB-lite"/>
    </source>
</evidence>
<dbReference type="InterPro" id="IPR004493">
    <property type="entry name" value="Leu-tRNA-synth_Ia_arc/euk"/>
</dbReference>
<keyword evidence="7 10" id="KW-0030">Aminoacyl-tRNA synthetase</keyword>
<evidence type="ECO:0000256" key="10">
    <source>
        <dbReference type="RuleBase" id="RU363035"/>
    </source>
</evidence>
<keyword evidence="3 10" id="KW-0436">Ligase</keyword>
<feature type="region of interest" description="Disordered" evidence="11">
    <location>
        <begin position="117"/>
        <end position="161"/>
    </location>
</feature>
<keyword evidence="16" id="KW-1185">Reference proteome</keyword>
<protein>
    <recommendedName>
        <fullName evidence="2">leucine--tRNA ligase</fullName>
        <ecNumber evidence="2">6.1.1.4</ecNumber>
    </recommendedName>
    <alternativeName>
        <fullName evidence="8">Leucyl-tRNA synthetase</fullName>
    </alternativeName>
</protein>
<dbReference type="GeneID" id="25564800"/>
<gene>
    <name evidence="15" type="ORF">AMSG_05372</name>
</gene>
<dbReference type="Gene3D" id="3.90.740.10">
    <property type="entry name" value="Valyl/Leucyl/Isoleucyl-tRNA synthetase, editing domain"/>
    <property type="match status" value="1"/>
</dbReference>
<dbReference type="OrthoDB" id="10249672at2759"/>
<dbReference type="FunFam" id="3.90.740.10:FF:000001">
    <property type="entry name" value="Leucine--tRNA ligase, cytoplasmic"/>
    <property type="match status" value="1"/>
</dbReference>
<dbReference type="InterPro" id="IPR013155">
    <property type="entry name" value="M/V/L/I-tRNA-synth_anticd-bd"/>
</dbReference>
<keyword evidence="4 10" id="KW-0547">Nucleotide-binding</keyword>
<dbReference type="PANTHER" id="PTHR45794:SF1">
    <property type="entry name" value="LEUCINE--TRNA LIGASE, CYTOPLASMIC"/>
    <property type="match status" value="1"/>
</dbReference>
<evidence type="ECO:0000256" key="1">
    <source>
        <dbReference type="ARBA" id="ARBA00005594"/>
    </source>
</evidence>
<evidence type="ECO:0000256" key="5">
    <source>
        <dbReference type="ARBA" id="ARBA00022840"/>
    </source>
</evidence>
<name>A0A0L0DDH6_THETB</name>
<dbReference type="EMBL" id="GL349455">
    <property type="protein sequence ID" value="KNC49373.1"/>
    <property type="molecule type" value="Genomic_DNA"/>
</dbReference>
<dbReference type="InterPro" id="IPR009080">
    <property type="entry name" value="tRNAsynth_Ia_anticodon-bd"/>
</dbReference>
<dbReference type="PROSITE" id="PS00178">
    <property type="entry name" value="AA_TRNA_LIGASE_I"/>
    <property type="match status" value="1"/>
</dbReference>
<dbReference type="EC" id="6.1.1.4" evidence="2"/>
<feature type="region of interest" description="Disordered" evidence="11">
    <location>
        <begin position="970"/>
        <end position="1011"/>
    </location>
</feature>
<organism evidence="15 16">
    <name type="scientific">Thecamonas trahens ATCC 50062</name>
    <dbReference type="NCBI Taxonomy" id="461836"/>
    <lineage>
        <taxon>Eukaryota</taxon>
        <taxon>Apusozoa</taxon>
        <taxon>Apusomonadida</taxon>
        <taxon>Apusomonadidae</taxon>
        <taxon>Thecamonas</taxon>
    </lineage>
</organism>
<dbReference type="AlphaFoldDB" id="A0A0L0DDH6"/>
<dbReference type="InterPro" id="IPR009008">
    <property type="entry name" value="Val/Leu/Ile-tRNA-synth_edit"/>
</dbReference>
<dbReference type="Pfam" id="PF00133">
    <property type="entry name" value="tRNA-synt_1"/>
    <property type="match status" value="1"/>
</dbReference>
<dbReference type="GO" id="GO:0006429">
    <property type="term" value="P:leucyl-tRNA aminoacylation"/>
    <property type="evidence" value="ECO:0007669"/>
    <property type="project" value="InterPro"/>
</dbReference>
<evidence type="ECO:0000259" key="13">
    <source>
        <dbReference type="Pfam" id="PF08264"/>
    </source>
</evidence>
<evidence type="ECO:0000256" key="8">
    <source>
        <dbReference type="ARBA" id="ARBA00030520"/>
    </source>
</evidence>
<dbReference type="Gene3D" id="3.40.50.620">
    <property type="entry name" value="HUPs"/>
    <property type="match status" value="2"/>
</dbReference>
<dbReference type="Gene3D" id="1.10.730.10">
    <property type="entry name" value="Isoleucyl-tRNA Synthetase, Domain 1"/>
    <property type="match status" value="1"/>
</dbReference>
<dbReference type="eggNOG" id="KOG0437">
    <property type="taxonomic scope" value="Eukaryota"/>
</dbReference>
<feature type="domain" description="Aminoacyl-tRNA synthetase class Ia" evidence="12">
    <location>
        <begin position="21"/>
        <end position="103"/>
    </location>
</feature>
<proteinExistence type="inferred from homology"/>
<evidence type="ECO:0000256" key="2">
    <source>
        <dbReference type="ARBA" id="ARBA00013164"/>
    </source>
</evidence>
<evidence type="ECO:0000259" key="14">
    <source>
        <dbReference type="Pfam" id="PF09334"/>
    </source>
</evidence>
<dbReference type="GO" id="GO:0002161">
    <property type="term" value="F:aminoacyl-tRNA deacylase activity"/>
    <property type="evidence" value="ECO:0007669"/>
    <property type="project" value="InterPro"/>
</dbReference>
<dbReference type="SUPFAM" id="SSF52374">
    <property type="entry name" value="Nucleotidylyl transferase"/>
    <property type="match status" value="1"/>
</dbReference>
<evidence type="ECO:0000256" key="9">
    <source>
        <dbReference type="ARBA" id="ARBA00047469"/>
    </source>
</evidence>
<evidence type="ECO:0000256" key="3">
    <source>
        <dbReference type="ARBA" id="ARBA00022598"/>
    </source>
</evidence>
<dbReference type="RefSeq" id="XP_013757798.1">
    <property type="nucleotide sequence ID" value="XM_013902344.1"/>
</dbReference>
<accession>A0A0L0DDH6</accession>
<dbReference type="GO" id="GO:0005524">
    <property type="term" value="F:ATP binding"/>
    <property type="evidence" value="ECO:0007669"/>
    <property type="project" value="UniProtKB-KW"/>
</dbReference>
<evidence type="ECO:0000259" key="12">
    <source>
        <dbReference type="Pfam" id="PF00133"/>
    </source>
</evidence>
<dbReference type="SUPFAM" id="SSF50677">
    <property type="entry name" value="ValRS/IleRS/LeuRS editing domain"/>
    <property type="match status" value="1"/>
</dbReference>
<evidence type="ECO:0000256" key="4">
    <source>
        <dbReference type="ARBA" id="ARBA00022741"/>
    </source>
</evidence>
<feature type="domain" description="Methionyl/Leucyl tRNA synthetase" evidence="14">
    <location>
        <begin position="681"/>
        <end position="769"/>
    </location>
</feature>